<accession>A0A4R3M202</accession>
<proteinExistence type="inferred from homology"/>
<organism evidence="10 11">
    <name type="scientific">Tepidamorphus gemmatus</name>
    <dbReference type="NCBI Taxonomy" id="747076"/>
    <lineage>
        <taxon>Bacteria</taxon>
        <taxon>Pseudomonadati</taxon>
        <taxon>Pseudomonadota</taxon>
        <taxon>Alphaproteobacteria</taxon>
        <taxon>Hyphomicrobiales</taxon>
        <taxon>Tepidamorphaceae</taxon>
        <taxon>Tepidamorphus</taxon>
    </lineage>
</organism>
<dbReference type="InterPro" id="IPR036590">
    <property type="entry name" value="SRAP-like"/>
</dbReference>
<evidence type="ECO:0000256" key="2">
    <source>
        <dbReference type="ARBA" id="ARBA00022670"/>
    </source>
</evidence>
<evidence type="ECO:0000256" key="7">
    <source>
        <dbReference type="ARBA" id="ARBA00023239"/>
    </source>
</evidence>
<feature type="compositionally biased region" description="Pro residues" evidence="9">
    <location>
        <begin position="225"/>
        <end position="234"/>
    </location>
</feature>
<feature type="region of interest" description="Disordered" evidence="9">
    <location>
        <begin position="209"/>
        <end position="252"/>
    </location>
</feature>
<dbReference type="GO" id="GO:0106300">
    <property type="term" value="P:protein-DNA covalent cross-linking repair"/>
    <property type="evidence" value="ECO:0007669"/>
    <property type="project" value="InterPro"/>
</dbReference>
<name>A0A4R3M202_9HYPH</name>
<comment type="caution">
    <text evidence="10">The sequence shown here is derived from an EMBL/GenBank/DDBJ whole genome shotgun (WGS) entry which is preliminary data.</text>
</comment>
<dbReference type="PANTHER" id="PTHR13604:SF0">
    <property type="entry name" value="ABASIC SITE PROCESSING PROTEIN HMCES"/>
    <property type="match status" value="1"/>
</dbReference>
<reference evidence="10 11" key="1">
    <citation type="submission" date="2019-03" db="EMBL/GenBank/DDBJ databases">
        <title>Genomic Encyclopedia of Type Strains, Phase IV (KMG-IV): sequencing the most valuable type-strain genomes for metagenomic binning, comparative biology and taxonomic classification.</title>
        <authorList>
            <person name="Goeker M."/>
        </authorList>
    </citation>
    <scope>NUCLEOTIDE SEQUENCE [LARGE SCALE GENOMIC DNA]</scope>
    <source>
        <strain evidence="10 11">DSM 19345</strain>
    </source>
</reference>
<dbReference type="GO" id="GO:0016829">
    <property type="term" value="F:lyase activity"/>
    <property type="evidence" value="ECO:0007669"/>
    <property type="project" value="UniProtKB-KW"/>
</dbReference>
<evidence type="ECO:0000256" key="6">
    <source>
        <dbReference type="ARBA" id="ARBA00023125"/>
    </source>
</evidence>
<evidence type="ECO:0000256" key="3">
    <source>
        <dbReference type="ARBA" id="ARBA00022763"/>
    </source>
</evidence>
<dbReference type="GO" id="GO:0008233">
    <property type="term" value="F:peptidase activity"/>
    <property type="evidence" value="ECO:0007669"/>
    <property type="project" value="UniProtKB-KW"/>
</dbReference>
<keyword evidence="4 8" id="KW-0378">Hydrolase</keyword>
<sequence length="252" mass="27770">MCGRFVLTSPPQEIRVFLGFGEQPNFPPRYNIAPTQPVAVVRLDQGARSFALMRWGLLPSWVKDVKAFPTLINARAEGVATRPAFRAAMRRRRCLVPANGFYEWQKTDKGRKLPYFIHRAGGGPFAFAGLWETWTGPDGEQLDTTAIVTTRANRRLAPLHDRMPVVIEPHNFDRWLDAAANPPETVTDLLVPAPDDVFTAYPVSTRVNSVANDDPGLIEPLADPSTPPPTPPAGKRPDRDPGDGGGGQMRLL</sequence>
<keyword evidence="3" id="KW-0227">DNA damage</keyword>
<protein>
    <recommendedName>
        <fullName evidence="8">Abasic site processing protein</fullName>
        <ecNumber evidence="8">3.4.-.-</ecNumber>
    </recommendedName>
</protein>
<keyword evidence="2 8" id="KW-0645">Protease</keyword>
<keyword evidence="7" id="KW-0456">Lyase</keyword>
<dbReference type="InterPro" id="IPR003738">
    <property type="entry name" value="SRAP"/>
</dbReference>
<keyword evidence="6" id="KW-0238">DNA-binding</keyword>
<feature type="compositionally biased region" description="Gly residues" evidence="9">
    <location>
        <begin position="243"/>
        <end position="252"/>
    </location>
</feature>
<evidence type="ECO:0000313" key="11">
    <source>
        <dbReference type="Proteomes" id="UP000295678"/>
    </source>
</evidence>
<evidence type="ECO:0000256" key="5">
    <source>
        <dbReference type="ARBA" id="ARBA00023124"/>
    </source>
</evidence>
<keyword evidence="5" id="KW-0190">Covalent protein-DNA linkage</keyword>
<keyword evidence="11" id="KW-1185">Reference proteome</keyword>
<evidence type="ECO:0000313" key="10">
    <source>
        <dbReference type="EMBL" id="TCT07174.1"/>
    </source>
</evidence>
<comment type="similarity">
    <text evidence="1 8">Belongs to the SOS response-associated peptidase family.</text>
</comment>
<dbReference type="SUPFAM" id="SSF143081">
    <property type="entry name" value="BB1717-like"/>
    <property type="match status" value="1"/>
</dbReference>
<dbReference type="PANTHER" id="PTHR13604">
    <property type="entry name" value="DC12-RELATED"/>
    <property type="match status" value="1"/>
</dbReference>
<dbReference type="EC" id="3.4.-.-" evidence="8"/>
<evidence type="ECO:0000256" key="1">
    <source>
        <dbReference type="ARBA" id="ARBA00008136"/>
    </source>
</evidence>
<dbReference type="RefSeq" id="WP_132807485.1">
    <property type="nucleotide sequence ID" value="NZ_SMAK01000010.1"/>
</dbReference>
<dbReference type="Pfam" id="PF02586">
    <property type="entry name" value="SRAP"/>
    <property type="match status" value="1"/>
</dbReference>
<gene>
    <name evidence="10" type="ORF">EDC22_11021</name>
</gene>
<dbReference type="GO" id="GO:0006508">
    <property type="term" value="P:proteolysis"/>
    <property type="evidence" value="ECO:0007669"/>
    <property type="project" value="UniProtKB-KW"/>
</dbReference>
<dbReference type="OrthoDB" id="9782620at2"/>
<dbReference type="Proteomes" id="UP000295678">
    <property type="component" value="Unassembled WGS sequence"/>
</dbReference>
<evidence type="ECO:0000256" key="4">
    <source>
        <dbReference type="ARBA" id="ARBA00022801"/>
    </source>
</evidence>
<evidence type="ECO:0000256" key="8">
    <source>
        <dbReference type="RuleBase" id="RU364100"/>
    </source>
</evidence>
<dbReference type="AlphaFoldDB" id="A0A4R3M202"/>
<dbReference type="Gene3D" id="3.90.1680.10">
    <property type="entry name" value="SOS response associated peptidase-like"/>
    <property type="match status" value="1"/>
</dbReference>
<dbReference type="EMBL" id="SMAK01000010">
    <property type="protein sequence ID" value="TCT07174.1"/>
    <property type="molecule type" value="Genomic_DNA"/>
</dbReference>
<dbReference type="GO" id="GO:0003697">
    <property type="term" value="F:single-stranded DNA binding"/>
    <property type="evidence" value="ECO:0007669"/>
    <property type="project" value="InterPro"/>
</dbReference>
<evidence type="ECO:0000256" key="9">
    <source>
        <dbReference type="SAM" id="MobiDB-lite"/>
    </source>
</evidence>